<reference evidence="5" key="2">
    <citation type="journal article" date="2017" name="J. Anim. Genet.">
        <title>Multiple reference genome sequences of hot pepper reveal the massive evolution of plant disease resistance genes by retroduplication.</title>
        <authorList>
            <person name="Kim S."/>
            <person name="Park J."/>
            <person name="Yeom S.-I."/>
            <person name="Kim Y.-M."/>
            <person name="Seo E."/>
            <person name="Kim K.-T."/>
            <person name="Kim M.-S."/>
            <person name="Lee J.M."/>
            <person name="Cheong K."/>
            <person name="Shin H.-S."/>
            <person name="Kim S.-B."/>
            <person name="Han K."/>
            <person name="Lee J."/>
            <person name="Park M."/>
            <person name="Lee H.-A."/>
            <person name="Lee H.-Y."/>
            <person name="Lee Y."/>
            <person name="Oh S."/>
            <person name="Lee J.H."/>
            <person name="Choi E."/>
            <person name="Choi E."/>
            <person name="Lee S.E."/>
            <person name="Jeon J."/>
            <person name="Kim H."/>
            <person name="Choi G."/>
            <person name="Song H."/>
            <person name="Lee J."/>
            <person name="Lee S.-C."/>
            <person name="Kwon J.-K."/>
            <person name="Lee H.-Y."/>
            <person name="Koo N."/>
            <person name="Hong Y."/>
            <person name="Kim R.W."/>
            <person name="Kang W.-H."/>
            <person name="Huh J.H."/>
            <person name="Kang B.-C."/>
            <person name="Yang T.-J."/>
            <person name="Lee Y.-H."/>
            <person name="Bennetzen J.L."/>
            <person name="Choi D."/>
        </authorList>
    </citation>
    <scope>NUCLEOTIDE SEQUENCE [LARGE SCALE GENOMIC DNA]</scope>
    <source>
        <strain evidence="5">cv. PBC81</strain>
    </source>
</reference>
<name>A0A2G2VXJ4_CAPBA</name>
<reference evidence="4 5" key="1">
    <citation type="journal article" date="2017" name="Genome Biol.">
        <title>New reference genome sequences of hot pepper reveal the massive evolution of plant disease-resistance genes by retroduplication.</title>
        <authorList>
            <person name="Kim S."/>
            <person name="Park J."/>
            <person name="Yeom S.I."/>
            <person name="Kim Y.M."/>
            <person name="Seo E."/>
            <person name="Kim K.T."/>
            <person name="Kim M.S."/>
            <person name="Lee J.M."/>
            <person name="Cheong K."/>
            <person name="Shin H.S."/>
            <person name="Kim S.B."/>
            <person name="Han K."/>
            <person name="Lee J."/>
            <person name="Park M."/>
            <person name="Lee H.A."/>
            <person name="Lee H.Y."/>
            <person name="Lee Y."/>
            <person name="Oh S."/>
            <person name="Lee J.H."/>
            <person name="Choi E."/>
            <person name="Choi E."/>
            <person name="Lee S.E."/>
            <person name="Jeon J."/>
            <person name="Kim H."/>
            <person name="Choi G."/>
            <person name="Song H."/>
            <person name="Lee J."/>
            <person name="Lee S.C."/>
            <person name="Kwon J.K."/>
            <person name="Lee H.Y."/>
            <person name="Koo N."/>
            <person name="Hong Y."/>
            <person name="Kim R.W."/>
            <person name="Kang W.H."/>
            <person name="Huh J.H."/>
            <person name="Kang B.C."/>
            <person name="Yang T.J."/>
            <person name="Lee Y.H."/>
            <person name="Bennetzen J.L."/>
            <person name="Choi D."/>
        </authorList>
    </citation>
    <scope>NUCLEOTIDE SEQUENCE [LARGE SCALE GENOMIC DNA]</scope>
    <source>
        <strain evidence="5">cv. PBC81</strain>
    </source>
</reference>
<keyword evidence="5" id="KW-1185">Reference proteome</keyword>
<dbReference type="OrthoDB" id="421226at2759"/>
<keyword evidence="1" id="KW-0813">Transport</keyword>
<dbReference type="PANTHER" id="PTHR45651">
    <property type="entry name" value="CYCLIC NUCLEOTIDE-GATED ION CHANNEL 15-RELATED-RELATED"/>
    <property type="match status" value="1"/>
</dbReference>
<evidence type="ECO:0000313" key="4">
    <source>
        <dbReference type="EMBL" id="PHT37700.1"/>
    </source>
</evidence>
<organism evidence="4 5">
    <name type="scientific">Capsicum baccatum</name>
    <name type="common">Peruvian pepper</name>
    <dbReference type="NCBI Taxonomy" id="33114"/>
    <lineage>
        <taxon>Eukaryota</taxon>
        <taxon>Viridiplantae</taxon>
        <taxon>Streptophyta</taxon>
        <taxon>Embryophyta</taxon>
        <taxon>Tracheophyta</taxon>
        <taxon>Spermatophyta</taxon>
        <taxon>Magnoliopsida</taxon>
        <taxon>eudicotyledons</taxon>
        <taxon>Gunneridae</taxon>
        <taxon>Pentapetalae</taxon>
        <taxon>asterids</taxon>
        <taxon>lamiids</taxon>
        <taxon>Solanales</taxon>
        <taxon>Solanaceae</taxon>
        <taxon>Solanoideae</taxon>
        <taxon>Capsiceae</taxon>
        <taxon>Capsicum</taxon>
    </lineage>
</organism>
<keyword evidence="1" id="KW-0406">Ion transport</keyword>
<dbReference type="AlphaFoldDB" id="A0A2G2VXJ4"/>
<evidence type="ECO:0000313" key="5">
    <source>
        <dbReference type="Proteomes" id="UP000224567"/>
    </source>
</evidence>
<dbReference type="PANTHER" id="PTHR45651:SF114">
    <property type="entry name" value="CYCLIC NUCLEOTIDE-GATED ION CHANNEL 16-RELATED"/>
    <property type="match status" value="1"/>
</dbReference>
<dbReference type="GO" id="GO:0034220">
    <property type="term" value="P:monoatomic ion transmembrane transport"/>
    <property type="evidence" value="ECO:0007669"/>
    <property type="project" value="UniProtKB-KW"/>
</dbReference>
<dbReference type="STRING" id="33114.A0A2G2VXJ4"/>
<protein>
    <submittedName>
        <fullName evidence="4">Uncharacterized protein</fullName>
    </submittedName>
</protein>
<feature type="chain" id="PRO_5013599112" evidence="3">
    <location>
        <begin position="17"/>
        <end position="183"/>
    </location>
</feature>
<proteinExistence type="predicted"/>
<evidence type="ECO:0000256" key="3">
    <source>
        <dbReference type="SAM" id="SignalP"/>
    </source>
</evidence>
<keyword evidence="1" id="KW-0407">Ion channel</keyword>
<dbReference type="EMBL" id="MLFT02000009">
    <property type="protein sequence ID" value="PHT37700.1"/>
    <property type="molecule type" value="Genomic_DNA"/>
</dbReference>
<sequence>MLTLMAYILLAYFSLEDFLSNVRNLERNLKKVEAKIVALKISLLKKVNKGSNIVIMDSSEAATVIKKLCLKEFALEEILQILHMEELILNLMDIKELFDSEWSSEIQIYLKFRTAFVSKKTPIFGKGELVKDERKIAFHYMKNDFGIALIAALPLPQLTVLNLMELSEFCTVSELTVSDSPKV</sequence>
<accession>A0A2G2VXJ4</accession>
<feature type="signal peptide" evidence="3">
    <location>
        <begin position="1"/>
        <end position="16"/>
    </location>
</feature>
<dbReference type="Proteomes" id="UP000224567">
    <property type="component" value="Unassembled WGS sequence"/>
</dbReference>
<dbReference type="GO" id="GO:0016020">
    <property type="term" value="C:membrane"/>
    <property type="evidence" value="ECO:0007669"/>
    <property type="project" value="UniProtKB-SubCell"/>
</dbReference>
<gene>
    <name evidence="4" type="ORF">CQW23_21273</name>
</gene>
<feature type="coiled-coil region" evidence="2">
    <location>
        <begin position="15"/>
        <end position="42"/>
    </location>
</feature>
<comment type="caution">
    <text evidence="4">The sequence shown here is derived from an EMBL/GenBank/DDBJ whole genome shotgun (WGS) entry which is preliminary data.</text>
</comment>
<keyword evidence="2" id="KW-0175">Coiled coil</keyword>
<evidence type="ECO:0000256" key="2">
    <source>
        <dbReference type="SAM" id="Coils"/>
    </source>
</evidence>
<evidence type="ECO:0000256" key="1">
    <source>
        <dbReference type="ARBA" id="ARBA00023303"/>
    </source>
</evidence>
<keyword evidence="3" id="KW-0732">Signal</keyword>